<keyword evidence="6" id="KW-0472">Membrane</keyword>
<evidence type="ECO:0000313" key="8">
    <source>
        <dbReference type="EMBL" id="MBB6094560.1"/>
    </source>
</evidence>
<dbReference type="Gene3D" id="3.30.870.10">
    <property type="entry name" value="Endonuclease Chain A"/>
    <property type="match status" value="2"/>
</dbReference>
<dbReference type="CDD" id="cd09143">
    <property type="entry name" value="PLDc_vPLD1_2_like_bac_2"/>
    <property type="match status" value="1"/>
</dbReference>
<keyword evidence="6" id="KW-0812">Transmembrane</keyword>
<keyword evidence="4" id="KW-0443">Lipid metabolism</keyword>
<dbReference type="CDD" id="cd09140">
    <property type="entry name" value="PLDc_vPLD1_2_like_bac_1"/>
    <property type="match status" value="1"/>
</dbReference>
<feature type="transmembrane region" description="Helical" evidence="6">
    <location>
        <begin position="588"/>
        <end position="619"/>
    </location>
</feature>
<feature type="transmembrane region" description="Helical" evidence="6">
    <location>
        <begin position="709"/>
        <end position="729"/>
    </location>
</feature>
<dbReference type="InterPro" id="IPR001736">
    <property type="entry name" value="PLipase_D/transphosphatidylase"/>
</dbReference>
<keyword evidence="6" id="KW-1133">Transmembrane helix</keyword>
<evidence type="ECO:0000259" key="7">
    <source>
        <dbReference type="PROSITE" id="PS50035"/>
    </source>
</evidence>
<feature type="compositionally biased region" description="Basic and acidic residues" evidence="5">
    <location>
        <begin position="745"/>
        <end position="755"/>
    </location>
</feature>
<comment type="caution">
    <text evidence="8">The sequence shown here is derived from an EMBL/GenBank/DDBJ whole genome shotgun (WGS) entry which is preliminary data.</text>
</comment>
<dbReference type="Pfam" id="PF09335">
    <property type="entry name" value="VTT_dom"/>
    <property type="match status" value="1"/>
</dbReference>
<dbReference type="Pfam" id="PF13091">
    <property type="entry name" value="PLDc_2"/>
    <property type="match status" value="1"/>
</dbReference>
<dbReference type="GO" id="GO:0009395">
    <property type="term" value="P:phospholipid catabolic process"/>
    <property type="evidence" value="ECO:0007669"/>
    <property type="project" value="TreeGrafter"/>
</dbReference>
<dbReference type="RefSeq" id="WP_184333974.1">
    <property type="nucleotide sequence ID" value="NZ_JACHHZ010000004.1"/>
</dbReference>
<gene>
    <name evidence="8" type="ORF">HNQ60_003447</name>
</gene>
<feature type="domain" description="PLD phosphodiesterase" evidence="7">
    <location>
        <begin position="382"/>
        <end position="404"/>
    </location>
</feature>
<name>A0A841HQQ3_9GAMM</name>
<dbReference type="Pfam" id="PF00614">
    <property type="entry name" value="PLDc"/>
    <property type="match status" value="1"/>
</dbReference>
<keyword evidence="3" id="KW-0378">Hydrolase</keyword>
<comment type="catalytic activity">
    <reaction evidence="1">
        <text>a 1,2-diacyl-sn-glycero-3-phosphocholine + H2O = a 1,2-diacyl-sn-glycero-3-phosphate + choline + H(+)</text>
        <dbReference type="Rhea" id="RHEA:14445"/>
        <dbReference type="ChEBI" id="CHEBI:15354"/>
        <dbReference type="ChEBI" id="CHEBI:15377"/>
        <dbReference type="ChEBI" id="CHEBI:15378"/>
        <dbReference type="ChEBI" id="CHEBI:57643"/>
        <dbReference type="ChEBI" id="CHEBI:58608"/>
        <dbReference type="EC" id="3.1.4.4"/>
    </reaction>
</comment>
<accession>A0A841HQQ3</accession>
<dbReference type="SMART" id="SM00155">
    <property type="entry name" value="PLDc"/>
    <property type="match status" value="2"/>
</dbReference>
<sequence length="764" mass="85147">MAAGIPLPKHRTEPAPARLFEPGRNCWRVEHATRAAYIVDADAYFKAFVEAARKAQRSLLITGWDFHSRTRLLCQGDGTDCDLELGEFLNSLARERRDLQIHILIWDYPMIFGMDREWAPIYGLGWKPHRRVHFRYDNTHPTGGSHHQKIVVVDDLLAFNGGIDLTCRRWDTCAHAADDSHRVSEGSAYPPFHDMMMAVEGDAARALGDLVRERWRIATGETLRAPTTPRKMDWVRHRKGLRRSVQLTESHWPQVLNVNVSDVPVAISRTAPSANGHSEAREVEALYVDMIAAARHSIYLENQYFTAQRIGDALEARLQEADGPEVIIVLRKLSHGWLEEMTMEALRTRMIARLEAADQYQRLRVVYPYIEGLKEGTCIDVHSKMIIVDDDIVRIGSANVANRSMGLDTECDLTIAADGREDVRQSIRELRAVLLGEHLGRDPEVVHRMIDRTGSLGATITELQQEHRTLRDLEGGAETSDGLLNVLSVADPEKPVGLSELAKIFSADDAVETARPSTGPAWGKIAAIAFVLVGLTALWQLTPLSELMDARRIVAWAQEFGGNWWAPIVTILAYTPACIVMFPRSPITLFAVVAFGPWLGFAYAMIGLEFAAWMTYFAGQQFDRDTVRRMAGRKLNDIIQVLRRRGLIAITALRLVPLAPFSVEGIVAGAVGIKLWHFMVGSAIGMLPGTLLATVFGDQLKAALDDTGSVNYWLLAAAVLLIAIATWWVRRWLLASAAQLRSDDSTAKSSRESRNHGVGRTRTA</sequence>
<dbReference type="Proteomes" id="UP000588068">
    <property type="component" value="Unassembled WGS sequence"/>
</dbReference>
<evidence type="ECO:0000256" key="3">
    <source>
        <dbReference type="ARBA" id="ARBA00022801"/>
    </source>
</evidence>
<keyword evidence="9" id="KW-1185">Reference proteome</keyword>
<dbReference type="GO" id="GO:0005886">
    <property type="term" value="C:plasma membrane"/>
    <property type="evidence" value="ECO:0007669"/>
    <property type="project" value="UniProtKB-ARBA"/>
</dbReference>
<feature type="transmembrane region" description="Helical" evidence="6">
    <location>
        <begin position="521"/>
        <end position="541"/>
    </location>
</feature>
<dbReference type="PROSITE" id="PS50035">
    <property type="entry name" value="PLD"/>
    <property type="match status" value="2"/>
</dbReference>
<feature type="transmembrane region" description="Helical" evidence="6">
    <location>
        <begin position="562"/>
        <end position="582"/>
    </location>
</feature>
<dbReference type="PANTHER" id="PTHR18896:SF76">
    <property type="entry name" value="PHOSPHOLIPASE"/>
    <property type="match status" value="1"/>
</dbReference>
<evidence type="ECO:0000256" key="1">
    <source>
        <dbReference type="ARBA" id="ARBA00000798"/>
    </source>
</evidence>
<dbReference type="EMBL" id="JACHHZ010000004">
    <property type="protein sequence ID" value="MBB6094560.1"/>
    <property type="molecule type" value="Genomic_DNA"/>
</dbReference>
<dbReference type="InterPro" id="IPR025202">
    <property type="entry name" value="PLD-like_dom"/>
</dbReference>
<dbReference type="PANTHER" id="PTHR18896">
    <property type="entry name" value="PHOSPHOLIPASE D"/>
    <property type="match status" value="1"/>
</dbReference>
<evidence type="ECO:0000256" key="2">
    <source>
        <dbReference type="ARBA" id="ARBA00022737"/>
    </source>
</evidence>
<dbReference type="GO" id="GO:0004630">
    <property type="term" value="F:phospholipase D activity"/>
    <property type="evidence" value="ECO:0007669"/>
    <property type="project" value="UniProtKB-EC"/>
</dbReference>
<keyword evidence="2" id="KW-0677">Repeat</keyword>
<evidence type="ECO:0000256" key="4">
    <source>
        <dbReference type="ARBA" id="ARBA00023098"/>
    </source>
</evidence>
<feature type="region of interest" description="Disordered" evidence="5">
    <location>
        <begin position="745"/>
        <end position="764"/>
    </location>
</feature>
<dbReference type="AlphaFoldDB" id="A0A841HQQ3"/>
<protein>
    <submittedName>
        <fullName evidence="8">Phosphatidylserine/phosphatidylglycerophosphate/ cardiolipin synthase-like enzyme/uncharacterized membrane protein YdjX (TVP38/TMEM64 family)</fullName>
    </submittedName>
</protein>
<evidence type="ECO:0000313" key="9">
    <source>
        <dbReference type="Proteomes" id="UP000588068"/>
    </source>
</evidence>
<dbReference type="SUPFAM" id="SSF56024">
    <property type="entry name" value="Phospholipase D/nuclease"/>
    <property type="match status" value="2"/>
</dbReference>
<feature type="transmembrane region" description="Helical" evidence="6">
    <location>
        <begin position="675"/>
        <end position="697"/>
    </location>
</feature>
<evidence type="ECO:0000256" key="5">
    <source>
        <dbReference type="SAM" id="MobiDB-lite"/>
    </source>
</evidence>
<organism evidence="8 9">
    <name type="scientific">Povalibacter uvarum</name>
    <dbReference type="NCBI Taxonomy" id="732238"/>
    <lineage>
        <taxon>Bacteria</taxon>
        <taxon>Pseudomonadati</taxon>
        <taxon>Pseudomonadota</taxon>
        <taxon>Gammaproteobacteria</taxon>
        <taxon>Steroidobacterales</taxon>
        <taxon>Steroidobacteraceae</taxon>
        <taxon>Povalibacter</taxon>
    </lineage>
</organism>
<feature type="domain" description="PLD phosphodiesterase" evidence="7">
    <location>
        <begin position="142"/>
        <end position="169"/>
    </location>
</feature>
<evidence type="ECO:0000256" key="6">
    <source>
        <dbReference type="SAM" id="Phobius"/>
    </source>
</evidence>
<dbReference type="InterPro" id="IPR015679">
    <property type="entry name" value="PLipase_D_fam"/>
</dbReference>
<dbReference type="InterPro" id="IPR032816">
    <property type="entry name" value="VTT_dom"/>
</dbReference>
<reference evidence="8 9" key="1">
    <citation type="submission" date="2020-08" db="EMBL/GenBank/DDBJ databases">
        <title>Genomic Encyclopedia of Type Strains, Phase IV (KMG-IV): sequencing the most valuable type-strain genomes for metagenomic binning, comparative biology and taxonomic classification.</title>
        <authorList>
            <person name="Goeker M."/>
        </authorList>
    </citation>
    <scope>NUCLEOTIDE SEQUENCE [LARGE SCALE GENOMIC DNA]</scope>
    <source>
        <strain evidence="8 9">DSM 26723</strain>
    </source>
</reference>
<proteinExistence type="predicted"/>